<dbReference type="EMBL" id="MHQC01000046">
    <property type="protein sequence ID" value="OGZ93955.1"/>
    <property type="molecule type" value="Genomic_DNA"/>
</dbReference>
<comment type="caution">
    <text evidence="1">The sequence shown here is derived from an EMBL/GenBank/DDBJ whole genome shotgun (WGS) entry which is preliminary data.</text>
</comment>
<evidence type="ECO:0000313" key="2">
    <source>
        <dbReference type="Proteomes" id="UP000177152"/>
    </source>
</evidence>
<dbReference type="AlphaFoldDB" id="A0A1G2K3J1"/>
<gene>
    <name evidence="1" type="ORF">A2633_00750</name>
</gene>
<proteinExistence type="predicted"/>
<protein>
    <submittedName>
        <fullName evidence="1">Uncharacterized protein</fullName>
    </submittedName>
</protein>
<reference evidence="1 2" key="1">
    <citation type="journal article" date="2016" name="Nat. Commun.">
        <title>Thousands of microbial genomes shed light on interconnected biogeochemical processes in an aquifer system.</title>
        <authorList>
            <person name="Anantharaman K."/>
            <person name="Brown C.T."/>
            <person name="Hug L.A."/>
            <person name="Sharon I."/>
            <person name="Castelle C.J."/>
            <person name="Probst A.J."/>
            <person name="Thomas B.C."/>
            <person name="Singh A."/>
            <person name="Wilkins M.J."/>
            <person name="Karaoz U."/>
            <person name="Brodie E.L."/>
            <person name="Williams K.H."/>
            <person name="Hubbard S.S."/>
            <person name="Banfield J.F."/>
        </authorList>
    </citation>
    <scope>NUCLEOTIDE SEQUENCE [LARGE SCALE GENOMIC DNA]</scope>
</reference>
<accession>A0A1G2K3J1</accession>
<name>A0A1G2K3J1_9BACT</name>
<organism evidence="1 2">
    <name type="scientific">Candidatus Sungbacteria bacterium RIFCSPHIGHO2_01_FULL_47_32</name>
    <dbReference type="NCBI Taxonomy" id="1802264"/>
    <lineage>
        <taxon>Bacteria</taxon>
        <taxon>Candidatus Sungiibacteriota</taxon>
    </lineage>
</organism>
<sequence>MDENTLAKLLSWRVDSLRPIAEDLKSQLPGLEKLPIQSFIELVNERSIKAVDEFKTAFGLNSAKDISLDLSVSYMTVVVAEFNSVIPQDFPYAIAIFVINLGASIRLGAIRKSKIPNIEKLSRNNFVPIINVVLGEGVDPSKPFKLNVTSAKYMGGTGPDVPEPFAKAGDIE</sequence>
<evidence type="ECO:0000313" key="1">
    <source>
        <dbReference type="EMBL" id="OGZ93955.1"/>
    </source>
</evidence>
<dbReference type="Proteomes" id="UP000177152">
    <property type="component" value="Unassembled WGS sequence"/>
</dbReference>